<dbReference type="InterPro" id="IPR011006">
    <property type="entry name" value="CheY-like_superfamily"/>
</dbReference>
<keyword evidence="1 6" id="KW-0597">Phosphoprotein</keyword>
<dbReference type="PROSITE" id="PS50110">
    <property type="entry name" value="RESPONSE_REGULATORY"/>
    <property type="match status" value="1"/>
</dbReference>
<dbReference type="AlphaFoldDB" id="I0AFY4"/>
<dbReference type="SMART" id="SM00862">
    <property type="entry name" value="Trans_reg_C"/>
    <property type="match status" value="1"/>
</dbReference>
<evidence type="ECO:0000256" key="4">
    <source>
        <dbReference type="ARBA" id="ARBA00023125"/>
    </source>
</evidence>
<dbReference type="PATRIC" id="fig|945713.3.peg.177"/>
<keyword evidence="4 7" id="KW-0238">DNA-binding</keyword>
<keyword evidence="5" id="KW-0804">Transcription</keyword>
<dbReference type="STRING" id="945713.IALB_0179"/>
<feature type="modified residue" description="4-aspartylphosphate" evidence="6">
    <location>
        <position position="51"/>
    </location>
</feature>
<dbReference type="SMART" id="SM00448">
    <property type="entry name" value="REC"/>
    <property type="match status" value="1"/>
</dbReference>
<dbReference type="GO" id="GO:0000976">
    <property type="term" value="F:transcription cis-regulatory region binding"/>
    <property type="evidence" value="ECO:0007669"/>
    <property type="project" value="TreeGrafter"/>
</dbReference>
<dbReference type="Gene3D" id="6.10.250.690">
    <property type="match status" value="1"/>
</dbReference>
<dbReference type="GO" id="GO:0032993">
    <property type="term" value="C:protein-DNA complex"/>
    <property type="evidence" value="ECO:0007669"/>
    <property type="project" value="TreeGrafter"/>
</dbReference>
<dbReference type="PANTHER" id="PTHR48111:SF22">
    <property type="entry name" value="REGULATOR OF RPOS"/>
    <property type="match status" value="1"/>
</dbReference>
<dbReference type="KEGG" id="ial:IALB_0179"/>
<dbReference type="EMBL" id="CP003418">
    <property type="protein sequence ID" value="AFH47891.1"/>
    <property type="molecule type" value="Genomic_DNA"/>
</dbReference>
<reference evidence="10 11" key="1">
    <citation type="journal article" date="2012" name="Front. Microbiol.">
        <title>Complete genome of Ignavibacterium album, a metabolically versatile, flagellated, facultative anaerobe from the phylum Chlorobi.</title>
        <authorList>
            <person name="Liu Z."/>
            <person name="Frigaard N.-U."/>
            <person name="Vogl K."/>
            <person name="Iino T."/>
            <person name="Ohkuma M."/>
            <person name="Overmann J."/>
            <person name="Bryant D.A."/>
        </authorList>
    </citation>
    <scope>NUCLEOTIDE SEQUENCE [LARGE SCALE GENOMIC DNA]</scope>
    <source>
        <strain evidence="11">DSM 19864 / JCM 16511 / NBRC 101810 / Mat9-16</strain>
    </source>
</reference>
<evidence type="ECO:0000256" key="3">
    <source>
        <dbReference type="ARBA" id="ARBA00023015"/>
    </source>
</evidence>
<sequence length="225" mass="25710">MKILLIEDEKDLAQSIEKFIGGEDFIVDSANDFSSAEEKINLYEYDCALVDLMLPKGSGLDLVKKLKEVQPKCGIIIITAKNTIDDKLTGLELGADDYLTKPFHLAELNARIKSVLRRRFFDGNSKVVINEISIDTETRTVSVNNKNVELTKREYDILLFFISNKERVLTKESIVEHIWGDDANAFDNFDFVYTHIKNLRKKLIEQGANDYIKSVYGIGYKFTLK</sequence>
<dbReference type="InterPro" id="IPR001789">
    <property type="entry name" value="Sig_transdc_resp-reg_receiver"/>
</dbReference>
<dbReference type="GO" id="GO:0000156">
    <property type="term" value="F:phosphorelay response regulator activity"/>
    <property type="evidence" value="ECO:0007669"/>
    <property type="project" value="TreeGrafter"/>
</dbReference>
<keyword evidence="3" id="KW-0805">Transcription regulation</keyword>
<dbReference type="Gene3D" id="3.40.50.2300">
    <property type="match status" value="1"/>
</dbReference>
<evidence type="ECO:0000313" key="10">
    <source>
        <dbReference type="EMBL" id="AFH47891.1"/>
    </source>
</evidence>
<dbReference type="Pfam" id="PF00486">
    <property type="entry name" value="Trans_reg_C"/>
    <property type="match status" value="1"/>
</dbReference>
<protein>
    <submittedName>
        <fullName evidence="10">Response regulator</fullName>
    </submittedName>
</protein>
<accession>I0AFY4</accession>
<evidence type="ECO:0000259" key="8">
    <source>
        <dbReference type="PROSITE" id="PS50110"/>
    </source>
</evidence>
<name>I0AFY4_IGNAJ</name>
<dbReference type="RefSeq" id="WP_014559051.1">
    <property type="nucleotide sequence ID" value="NC_017464.1"/>
</dbReference>
<evidence type="ECO:0000259" key="9">
    <source>
        <dbReference type="PROSITE" id="PS51755"/>
    </source>
</evidence>
<keyword evidence="11" id="KW-1185">Reference proteome</keyword>
<dbReference type="GO" id="GO:0005829">
    <property type="term" value="C:cytosol"/>
    <property type="evidence" value="ECO:0007669"/>
    <property type="project" value="TreeGrafter"/>
</dbReference>
<gene>
    <name evidence="10" type="ordered locus">IALB_0179</name>
</gene>
<dbReference type="eggNOG" id="COG0745">
    <property type="taxonomic scope" value="Bacteria"/>
</dbReference>
<dbReference type="InterPro" id="IPR039420">
    <property type="entry name" value="WalR-like"/>
</dbReference>
<dbReference type="InterPro" id="IPR036388">
    <property type="entry name" value="WH-like_DNA-bd_sf"/>
</dbReference>
<evidence type="ECO:0000256" key="7">
    <source>
        <dbReference type="PROSITE-ProRule" id="PRU01091"/>
    </source>
</evidence>
<keyword evidence="2" id="KW-0902">Two-component regulatory system</keyword>
<dbReference type="HOGENOM" id="CLU_000445_30_1_10"/>
<feature type="domain" description="Response regulatory" evidence="8">
    <location>
        <begin position="2"/>
        <end position="116"/>
    </location>
</feature>
<feature type="DNA-binding region" description="OmpR/PhoB-type" evidence="7">
    <location>
        <begin position="124"/>
        <end position="224"/>
    </location>
</feature>
<organism evidence="10 11">
    <name type="scientific">Ignavibacterium album (strain DSM 19864 / JCM 16511 / NBRC 101810 / Mat9-16)</name>
    <dbReference type="NCBI Taxonomy" id="945713"/>
    <lineage>
        <taxon>Bacteria</taxon>
        <taxon>Pseudomonadati</taxon>
        <taxon>Ignavibacteriota</taxon>
        <taxon>Ignavibacteria</taxon>
        <taxon>Ignavibacteriales</taxon>
        <taxon>Ignavibacteriaceae</taxon>
        <taxon>Ignavibacterium</taxon>
    </lineage>
</organism>
<dbReference type="PANTHER" id="PTHR48111">
    <property type="entry name" value="REGULATOR OF RPOS"/>
    <property type="match status" value="1"/>
</dbReference>
<dbReference type="SUPFAM" id="SSF52172">
    <property type="entry name" value="CheY-like"/>
    <property type="match status" value="1"/>
</dbReference>
<feature type="domain" description="OmpR/PhoB-type" evidence="9">
    <location>
        <begin position="124"/>
        <end position="224"/>
    </location>
</feature>
<evidence type="ECO:0000256" key="1">
    <source>
        <dbReference type="ARBA" id="ARBA00022553"/>
    </source>
</evidence>
<evidence type="ECO:0000256" key="6">
    <source>
        <dbReference type="PROSITE-ProRule" id="PRU00169"/>
    </source>
</evidence>
<evidence type="ECO:0000313" key="11">
    <source>
        <dbReference type="Proteomes" id="UP000007394"/>
    </source>
</evidence>
<dbReference type="OrthoDB" id="9790442at2"/>
<evidence type="ECO:0000256" key="2">
    <source>
        <dbReference type="ARBA" id="ARBA00023012"/>
    </source>
</evidence>
<dbReference type="CDD" id="cd00383">
    <property type="entry name" value="trans_reg_C"/>
    <property type="match status" value="1"/>
</dbReference>
<dbReference type="GO" id="GO:0006355">
    <property type="term" value="P:regulation of DNA-templated transcription"/>
    <property type="evidence" value="ECO:0007669"/>
    <property type="project" value="InterPro"/>
</dbReference>
<dbReference type="PROSITE" id="PS51755">
    <property type="entry name" value="OMPR_PHOB"/>
    <property type="match status" value="1"/>
</dbReference>
<dbReference type="InterPro" id="IPR001867">
    <property type="entry name" value="OmpR/PhoB-type_DNA-bd"/>
</dbReference>
<proteinExistence type="predicted"/>
<dbReference type="Proteomes" id="UP000007394">
    <property type="component" value="Chromosome"/>
</dbReference>
<evidence type="ECO:0000256" key="5">
    <source>
        <dbReference type="ARBA" id="ARBA00023163"/>
    </source>
</evidence>
<dbReference type="Gene3D" id="1.10.10.10">
    <property type="entry name" value="Winged helix-like DNA-binding domain superfamily/Winged helix DNA-binding domain"/>
    <property type="match status" value="1"/>
</dbReference>
<dbReference type="Pfam" id="PF00072">
    <property type="entry name" value="Response_reg"/>
    <property type="match status" value="1"/>
</dbReference>